<feature type="domain" description="N-acetyltransferase" evidence="1">
    <location>
        <begin position="19"/>
        <end position="166"/>
    </location>
</feature>
<comment type="caution">
    <text evidence="2">The sequence shown here is derived from an EMBL/GenBank/DDBJ whole genome shotgun (WGS) entry which is preliminary data.</text>
</comment>
<evidence type="ECO:0000313" key="3">
    <source>
        <dbReference type="Proteomes" id="UP000249135"/>
    </source>
</evidence>
<proteinExistence type="predicted"/>
<dbReference type="PROSITE" id="PS51186">
    <property type="entry name" value="GNAT"/>
    <property type="match status" value="1"/>
</dbReference>
<dbReference type="InterPro" id="IPR000182">
    <property type="entry name" value="GNAT_dom"/>
</dbReference>
<dbReference type="EMBL" id="QFPP01000263">
    <property type="protein sequence ID" value="PZQ70686.1"/>
    <property type="molecule type" value="Genomic_DNA"/>
</dbReference>
<gene>
    <name evidence="2" type="ORF">DI563_18245</name>
</gene>
<dbReference type="SUPFAM" id="SSF55729">
    <property type="entry name" value="Acyl-CoA N-acyltransferases (Nat)"/>
    <property type="match status" value="1"/>
</dbReference>
<dbReference type="GO" id="GO:0016747">
    <property type="term" value="F:acyltransferase activity, transferring groups other than amino-acyl groups"/>
    <property type="evidence" value="ECO:0007669"/>
    <property type="project" value="InterPro"/>
</dbReference>
<protein>
    <submittedName>
        <fullName evidence="2">Histone acetyltransferase</fullName>
    </submittedName>
</protein>
<keyword evidence="2" id="KW-0808">Transferase</keyword>
<evidence type="ECO:0000313" key="2">
    <source>
        <dbReference type="EMBL" id="PZQ70686.1"/>
    </source>
</evidence>
<dbReference type="AlphaFoldDB" id="A0A2W5PZH8"/>
<dbReference type="InterPro" id="IPR016181">
    <property type="entry name" value="Acyl_CoA_acyltransferase"/>
</dbReference>
<evidence type="ECO:0000259" key="1">
    <source>
        <dbReference type="PROSITE" id="PS51186"/>
    </source>
</evidence>
<dbReference type="Pfam" id="PF00583">
    <property type="entry name" value="Acetyltransf_1"/>
    <property type="match status" value="1"/>
</dbReference>
<name>A0A2W5PZH8_VARPD</name>
<dbReference type="Gene3D" id="3.40.630.30">
    <property type="match status" value="1"/>
</dbReference>
<accession>A0A2W5PZH8</accession>
<dbReference type="Proteomes" id="UP000249135">
    <property type="component" value="Unassembled WGS sequence"/>
</dbReference>
<organism evidence="2 3">
    <name type="scientific">Variovorax paradoxus</name>
    <dbReference type="NCBI Taxonomy" id="34073"/>
    <lineage>
        <taxon>Bacteria</taxon>
        <taxon>Pseudomonadati</taxon>
        <taxon>Pseudomonadota</taxon>
        <taxon>Betaproteobacteria</taxon>
        <taxon>Burkholderiales</taxon>
        <taxon>Comamonadaceae</taxon>
        <taxon>Variovorax</taxon>
    </lineage>
</organism>
<sequence>MLHADDLSELALVYTPVEYLVREAQQPWERDEAMALRRAVFCIEQGIFARDDRDAIDDDAQLLVAMSCTAGMPEQVVGTVRIHRGEAAGEWWGSRLAVHPAFRSHGHLGATLIRLAVSRAHALGCTTFLAQVQRQNVPLFAKLGWRVLGQTALHGRPHARMQADLDVYPPCHDPVSGYVTRARVAP</sequence>
<dbReference type="InterPro" id="IPR024035">
    <property type="entry name" value="MSMEG_0567_GNAT"/>
</dbReference>
<dbReference type="CDD" id="cd04301">
    <property type="entry name" value="NAT_SF"/>
    <property type="match status" value="1"/>
</dbReference>
<dbReference type="NCBIfam" id="TIGR04045">
    <property type="entry name" value="MSMEG_0567_GNAT"/>
    <property type="match status" value="1"/>
</dbReference>
<reference evidence="2 3" key="1">
    <citation type="submission" date="2017-08" db="EMBL/GenBank/DDBJ databases">
        <title>Infants hospitalized years apart are colonized by the same room-sourced microbial strains.</title>
        <authorList>
            <person name="Brooks B."/>
            <person name="Olm M.R."/>
            <person name="Firek B.A."/>
            <person name="Baker R."/>
            <person name="Thomas B.C."/>
            <person name="Morowitz M.J."/>
            <person name="Banfield J.F."/>
        </authorList>
    </citation>
    <scope>NUCLEOTIDE SEQUENCE [LARGE SCALE GENOMIC DNA]</scope>
    <source>
        <strain evidence="2">S2_005_003_R2_41</strain>
    </source>
</reference>